<comment type="caution">
    <text evidence="2">The sequence shown here is derived from an EMBL/GenBank/DDBJ whole genome shotgun (WGS) entry which is preliminary data.</text>
</comment>
<organism evidence="2 3">
    <name type="scientific">Datura stramonium</name>
    <name type="common">Jimsonweed</name>
    <name type="synonym">Common thornapple</name>
    <dbReference type="NCBI Taxonomy" id="4076"/>
    <lineage>
        <taxon>Eukaryota</taxon>
        <taxon>Viridiplantae</taxon>
        <taxon>Streptophyta</taxon>
        <taxon>Embryophyta</taxon>
        <taxon>Tracheophyta</taxon>
        <taxon>Spermatophyta</taxon>
        <taxon>Magnoliopsida</taxon>
        <taxon>eudicotyledons</taxon>
        <taxon>Gunneridae</taxon>
        <taxon>Pentapetalae</taxon>
        <taxon>asterids</taxon>
        <taxon>lamiids</taxon>
        <taxon>Solanales</taxon>
        <taxon>Solanaceae</taxon>
        <taxon>Solanoideae</taxon>
        <taxon>Datureae</taxon>
        <taxon>Datura</taxon>
    </lineage>
</organism>
<proteinExistence type="predicted"/>
<dbReference type="Proteomes" id="UP000823775">
    <property type="component" value="Unassembled WGS sequence"/>
</dbReference>
<feature type="non-terminal residue" evidence="2">
    <location>
        <position position="1"/>
    </location>
</feature>
<accession>A0ABS8SCA7</accession>
<sequence length="279" mass="30284">SYAKSIKGTPFFEDPFALKLSGSKNKDIRWWIRPLMALTSTFSVGPKDSFVLSNNGFQFLSPVKLLSTASSSIDPQGGGGKYPFNNAMALSLGALSVPSNDSNISCAGNKEVHEWVSEGWVFAPPHPLLLHDAEEASTSSATKPSDTNNNSSNRGSSAGFFNQDSQDKIVVAVDVDEDCFLGNFVSALNEFVAGRYSSYHSVSCIMYMNSSRYGSAQEMKLISVSMNSSRPLISRLEFVQFLDIHFGNHFALNGQSIAKSDICRSLGANVLIDDNPVCY</sequence>
<feature type="region of interest" description="Disordered" evidence="1">
    <location>
        <begin position="135"/>
        <end position="160"/>
    </location>
</feature>
<evidence type="ECO:0000256" key="1">
    <source>
        <dbReference type="SAM" id="MobiDB-lite"/>
    </source>
</evidence>
<feature type="compositionally biased region" description="Polar residues" evidence="1">
    <location>
        <begin position="136"/>
        <end position="147"/>
    </location>
</feature>
<evidence type="ECO:0000313" key="3">
    <source>
        <dbReference type="Proteomes" id="UP000823775"/>
    </source>
</evidence>
<reference evidence="2 3" key="1">
    <citation type="journal article" date="2021" name="BMC Genomics">
        <title>Datura genome reveals duplications of psychoactive alkaloid biosynthetic genes and high mutation rate following tissue culture.</title>
        <authorList>
            <person name="Rajewski A."/>
            <person name="Carter-House D."/>
            <person name="Stajich J."/>
            <person name="Litt A."/>
        </authorList>
    </citation>
    <scope>NUCLEOTIDE SEQUENCE [LARGE SCALE GENOMIC DNA]</scope>
    <source>
        <strain evidence="2">AR-01</strain>
    </source>
</reference>
<name>A0ABS8SCA7_DATST</name>
<gene>
    <name evidence="2" type="ORF">HAX54_031985</name>
</gene>
<dbReference type="EMBL" id="JACEIK010000406">
    <property type="protein sequence ID" value="MCD7456521.1"/>
    <property type="molecule type" value="Genomic_DNA"/>
</dbReference>
<feature type="compositionally biased region" description="Low complexity" evidence="1">
    <location>
        <begin position="148"/>
        <end position="157"/>
    </location>
</feature>
<protein>
    <submittedName>
        <fullName evidence="2">Uncharacterized protein</fullName>
    </submittedName>
</protein>
<keyword evidence="3" id="KW-1185">Reference proteome</keyword>
<dbReference type="InterPro" id="IPR052419">
    <property type="entry name" value="5_3-deoxyribonucleotidase-like"/>
</dbReference>
<evidence type="ECO:0000313" key="2">
    <source>
        <dbReference type="EMBL" id="MCD7456521.1"/>
    </source>
</evidence>
<dbReference type="PANTHER" id="PTHR35134:SF2">
    <property type="entry name" value="NUCLEOTIDASE YQFW-RELATED"/>
    <property type="match status" value="1"/>
</dbReference>
<dbReference type="PANTHER" id="PTHR35134">
    <property type="entry name" value="NUCLEOTIDASE YQFW-RELATED"/>
    <property type="match status" value="1"/>
</dbReference>